<dbReference type="Gene3D" id="3.40.50.620">
    <property type="entry name" value="HUPs"/>
    <property type="match status" value="1"/>
</dbReference>
<dbReference type="Gene3D" id="1.20.120.1910">
    <property type="entry name" value="Cysteine-tRNA ligase, C-terminal anti-codon recognition domain"/>
    <property type="match status" value="1"/>
</dbReference>
<keyword evidence="6 13" id="KW-0479">Metal-binding</keyword>
<evidence type="ECO:0000256" key="5">
    <source>
        <dbReference type="ARBA" id="ARBA00022598"/>
    </source>
</evidence>
<evidence type="ECO:0000256" key="7">
    <source>
        <dbReference type="ARBA" id="ARBA00022741"/>
    </source>
</evidence>
<dbReference type="GO" id="GO:0005524">
    <property type="term" value="F:ATP binding"/>
    <property type="evidence" value="ECO:0007669"/>
    <property type="project" value="UniProtKB-UniRule"/>
</dbReference>
<keyword evidence="8 13" id="KW-0862">Zinc</keyword>
<accession>A0A3D9LF93</accession>
<dbReference type="PANTHER" id="PTHR10890:SF30">
    <property type="entry name" value="CYSTEINE--TRNA LIGASE"/>
    <property type="match status" value="1"/>
</dbReference>
<organism evidence="15 16">
    <name type="scientific">Citricoccus muralis</name>
    <dbReference type="NCBI Taxonomy" id="169134"/>
    <lineage>
        <taxon>Bacteria</taxon>
        <taxon>Bacillati</taxon>
        <taxon>Actinomycetota</taxon>
        <taxon>Actinomycetes</taxon>
        <taxon>Micrococcales</taxon>
        <taxon>Micrococcaceae</taxon>
        <taxon>Citricoccus</taxon>
    </lineage>
</organism>
<dbReference type="GO" id="GO:0008270">
    <property type="term" value="F:zinc ion binding"/>
    <property type="evidence" value="ECO:0007669"/>
    <property type="project" value="UniProtKB-UniRule"/>
</dbReference>
<keyword evidence="16" id="KW-1185">Reference proteome</keyword>
<dbReference type="OrthoDB" id="9815130at2"/>
<feature type="binding site" evidence="13">
    <location>
        <position position="252"/>
    </location>
    <ligand>
        <name>Zn(2+)</name>
        <dbReference type="ChEBI" id="CHEBI:29105"/>
    </ligand>
</feature>
<dbReference type="InterPro" id="IPR024909">
    <property type="entry name" value="Cys-tRNA/MSH_ligase"/>
</dbReference>
<sequence length="504" mass="55201">MAQRFYDTKTATVRDFVPLTEGEVSLYYCGATVQGMPHVGHVRSAIVFDILVRWLEYTGLQVTSVRNVTDIDDKILEKSAASYGEDFEEDENYPADEPWFALAYRFEHEFARAYAALGVRRPTYEPRATGHIPEMVALIQRLISAGHAYPATDGSGDVYFEVNSWPTYGELTRQRVEDLQDAPDADPRGKRDPRDFALWKGAKETDPATAAWGSPWGNGRPGWHLECSAMSTKYLGSHFDIHGGGLDLRFPHHENELAQSAAAGDGFANFWLHNGMVTYAGEKMSKSVGNTISPEQMLEQARPKAVRYFLGQAHYRSQLDYRPTSLQEAEAAIERIEAFLDRGADVVADLQLKREEAAAVAGTLTGEEAPEAVYVAQFSSVPTAFRAAMEDDLNVPQALAVLHDAVRAGNSALAAGDEDAVEQHYSDVQSMVEVLGLDDVPEPESAQDPAAHHALDTLIRAQLDARAAARAAKDWATADGIRDTLAAAGVVVEDSADGARWSLQ</sequence>
<keyword evidence="11 13" id="KW-0030">Aminoacyl-tRNA synthetase</keyword>
<dbReference type="InterPro" id="IPR015273">
    <property type="entry name" value="Cys-tRNA-synt_Ia_DALR"/>
</dbReference>
<keyword evidence="10 13" id="KW-0648">Protein biosynthesis</keyword>
<evidence type="ECO:0000256" key="4">
    <source>
        <dbReference type="ARBA" id="ARBA00022490"/>
    </source>
</evidence>
<dbReference type="Pfam" id="PF09190">
    <property type="entry name" value="DALR_2"/>
    <property type="match status" value="1"/>
</dbReference>
<evidence type="ECO:0000256" key="11">
    <source>
        <dbReference type="ARBA" id="ARBA00023146"/>
    </source>
</evidence>
<dbReference type="SUPFAM" id="SSF47323">
    <property type="entry name" value="Anticodon-binding domain of a subclass of class I aminoacyl-tRNA synthetases"/>
    <property type="match status" value="1"/>
</dbReference>
<feature type="short sequence motif" description="'KMSKS' region" evidence="13">
    <location>
        <begin position="283"/>
        <end position="287"/>
    </location>
</feature>
<evidence type="ECO:0000256" key="1">
    <source>
        <dbReference type="ARBA" id="ARBA00004496"/>
    </source>
</evidence>
<feature type="domain" description="Cysteinyl-tRNA synthetase class Ia DALR" evidence="14">
    <location>
        <begin position="384"/>
        <end position="447"/>
    </location>
</feature>
<dbReference type="SUPFAM" id="SSF52374">
    <property type="entry name" value="Nucleotidylyl transferase"/>
    <property type="match status" value="1"/>
</dbReference>
<evidence type="ECO:0000256" key="10">
    <source>
        <dbReference type="ARBA" id="ARBA00022917"/>
    </source>
</evidence>
<feature type="binding site" evidence="13">
    <location>
        <position position="227"/>
    </location>
    <ligand>
        <name>Zn(2+)</name>
        <dbReference type="ChEBI" id="CHEBI:29105"/>
    </ligand>
</feature>
<dbReference type="PRINTS" id="PR00983">
    <property type="entry name" value="TRNASYNTHCYS"/>
</dbReference>
<evidence type="ECO:0000256" key="3">
    <source>
        <dbReference type="ARBA" id="ARBA00011245"/>
    </source>
</evidence>
<dbReference type="Proteomes" id="UP000256727">
    <property type="component" value="Unassembled WGS sequence"/>
</dbReference>
<comment type="cofactor">
    <cofactor evidence="13">
        <name>Zn(2+)</name>
        <dbReference type="ChEBI" id="CHEBI:29105"/>
    </cofactor>
    <text evidence="13">Binds 1 zinc ion per subunit.</text>
</comment>
<comment type="catalytic activity">
    <reaction evidence="12 13">
        <text>tRNA(Cys) + L-cysteine + ATP = L-cysteinyl-tRNA(Cys) + AMP + diphosphate</text>
        <dbReference type="Rhea" id="RHEA:17773"/>
        <dbReference type="Rhea" id="RHEA-COMP:9661"/>
        <dbReference type="Rhea" id="RHEA-COMP:9679"/>
        <dbReference type="ChEBI" id="CHEBI:30616"/>
        <dbReference type="ChEBI" id="CHEBI:33019"/>
        <dbReference type="ChEBI" id="CHEBI:35235"/>
        <dbReference type="ChEBI" id="CHEBI:78442"/>
        <dbReference type="ChEBI" id="CHEBI:78517"/>
        <dbReference type="ChEBI" id="CHEBI:456215"/>
        <dbReference type="EC" id="6.1.1.16"/>
    </reaction>
</comment>
<comment type="subunit">
    <text evidence="3 13">Monomer.</text>
</comment>
<dbReference type="PANTHER" id="PTHR10890">
    <property type="entry name" value="CYSTEINYL-TRNA SYNTHETASE"/>
    <property type="match status" value="1"/>
</dbReference>
<comment type="subcellular location">
    <subcellularLocation>
        <location evidence="1 13">Cytoplasm</location>
    </subcellularLocation>
</comment>
<dbReference type="FunFam" id="3.40.50.620:FF:000068">
    <property type="entry name" value="Cysteine--tRNA ligase"/>
    <property type="match status" value="1"/>
</dbReference>
<dbReference type="Pfam" id="PF23493">
    <property type="entry name" value="CysS_C"/>
    <property type="match status" value="1"/>
</dbReference>
<feature type="short sequence motif" description="'HIGH' region" evidence="13">
    <location>
        <begin position="31"/>
        <end position="41"/>
    </location>
</feature>
<dbReference type="RefSeq" id="WP_115932953.1">
    <property type="nucleotide sequence ID" value="NZ_QREH01000001.1"/>
</dbReference>
<keyword evidence="7 13" id="KW-0547">Nucleotide-binding</keyword>
<feature type="binding site" evidence="13">
    <location>
        <position position="256"/>
    </location>
    <ligand>
        <name>Zn(2+)</name>
        <dbReference type="ChEBI" id="CHEBI:29105"/>
    </ligand>
</feature>
<keyword evidence="5 13" id="KW-0436">Ligase</keyword>
<keyword evidence="4 13" id="KW-0963">Cytoplasm</keyword>
<dbReference type="InterPro" id="IPR032678">
    <property type="entry name" value="tRNA-synt_1_cat_dom"/>
</dbReference>
<dbReference type="InterPro" id="IPR056411">
    <property type="entry name" value="CysS_C"/>
</dbReference>
<evidence type="ECO:0000256" key="8">
    <source>
        <dbReference type="ARBA" id="ARBA00022833"/>
    </source>
</evidence>
<evidence type="ECO:0000256" key="6">
    <source>
        <dbReference type="ARBA" id="ARBA00022723"/>
    </source>
</evidence>
<evidence type="ECO:0000256" key="2">
    <source>
        <dbReference type="ARBA" id="ARBA00005594"/>
    </source>
</evidence>
<dbReference type="AlphaFoldDB" id="A0A3D9LF93"/>
<reference evidence="15 16" key="1">
    <citation type="submission" date="2018-07" db="EMBL/GenBank/DDBJ databases">
        <title>Sequencing the genomes of 1000 actinobacteria strains.</title>
        <authorList>
            <person name="Klenk H.-P."/>
        </authorList>
    </citation>
    <scope>NUCLEOTIDE SEQUENCE [LARGE SCALE GENOMIC DNA]</scope>
    <source>
        <strain evidence="15 16">DSM 14442</strain>
    </source>
</reference>
<evidence type="ECO:0000313" key="16">
    <source>
        <dbReference type="Proteomes" id="UP000256727"/>
    </source>
</evidence>
<proteinExistence type="inferred from homology"/>
<dbReference type="EC" id="6.1.1.16" evidence="13"/>
<evidence type="ECO:0000256" key="13">
    <source>
        <dbReference type="HAMAP-Rule" id="MF_00041"/>
    </source>
</evidence>
<dbReference type="GO" id="GO:0005829">
    <property type="term" value="C:cytosol"/>
    <property type="evidence" value="ECO:0007669"/>
    <property type="project" value="TreeGrafter"/>
</dbReference>
<comment type="similarity">
    <text evidence="2 13">Belongs to the class-I aminoacyl-tRNA synthetase family.</text>
</comment>
<evidence type="ECO:0000256" key="9">
    <source>
        <dbReference type="ARBA" id="ARBA00022840"/>
    </source>
</evidence>
<gene>
    <name evidence="13" type="primary">cysS</name>
    <name evidence="15" type="ORF">C8E99_2985</name>
</gene>
<evidence type="ECO:0000259" key="14">
    <source>
        <dbReference type="SMART" id="SM00840"/>
    </source>
</evidence>
<feature type="binding site" evidence="13">
    <location>
        <position position="29"/>
    </location>
    <ligand>
        <name>Zn(2+)</name>
        <dbReference type="ChEBI" id="CHEBI:29105"/>
    </ligand>
</feature>
<keyword evidence="9 13" id="KW-0067">ATP-binding</keyword>
<name>A0A3D9LF93_9MICC</name>
<dbReference type="InterPro" id="IPR014729">
    <property type="entry name" value="Rossmann-like_a/b/a_fold"/>
</dbReference>
<protein>
    <recommendedName>
        <fullName evidence="13">Cysteine--tRNA ligase</fullName>
        <ecNumber evidence="13">6.1.1.16</ecNumber>
    </recommendedName>
    <alternativeName>
        <fullName evidence="13">Cysteinyl-tRNA synthetase</fullName>
        <shortName evidence="13">CysRS</shortName>
    </alternativeName>
</protein>
<dbReference type="HAMAP" id="MF_00041">
    <property type="entry name" value="Cys_tRNA_synth"/>
    <property type="match status" value="1"/>
</dbReference>
<comment type="caution">
    <text evidence="15">The sequence shown here is derived from an EMBL/GenBank/DDBJ whole genome shotgun (WGS) entry which is preliminary data.</text>
</comment>
<evidence type="ECO:0000313" key="15">
    <source>
        <dbReference type="EMBL" id="REE05121.1"/>
    </source>
</evidence>
<dbReference type="Pfam" id="PF01406">
    <property type="entry name" value="tRNA-synt_1e"/>
    <property type="match status" value="1"/>
</dbReference>
<dbReference type="GO" id="GO:0004817">
    <property type="term" value="F:cysteine-tRNA ligase activity"/>
    <property type="evidence" value="ECO:0007669"/>
    <property type="project" value="UniProtKB-UniRule"/>
</dbReference>
<dbReference type="SMART" id="SM00840">
    <property type="entry name" value="DALR_2"/>
    <property type="match status" value="1"/>
</dbReference>
<dbReference type="InterPro" id="IPR015803">
    <property type="entry name" value="Cys-tRNA-ligase"/>
</dbReference>
<dbReference type="GO" id="GO:0006423">
    <property type="term" value="P:cysteinyl-tRNA aminoacylation"/>
    <property type="evidence" value="ECO:0007669"/>
    <property type="project" value="UniProtKB-UniRule"/>
</dbReference>
<dbReference type="NCBIfam" id="TIGR00435">
    <property type="entry name" value="cysS"/>
    <property type="match status" value="1"/>
</dbReference>
<feature type="binding site" evidence="13">
    <location>
        <position position="286"/>
    </location>
    <ligand>
        <name>ATP</name>
        <dbReference type="ChEBI" id="CHEBI:30616"/>
    </ligand>
</feature>
<evidence type="ECO:0000256" key="12">
    <source>
        <dbReference type="ARBA" id="ARBA00047398"/>
    </source>
</evidence>
<dbReference type="EMBL" id="QREH01000001">
    <property type="protein sequence ID" value="REE05121.1"/>
    <property type="molecule type" value="Genomic_DNA"/>
</dbReference>
<dbReference type="CDD" id="cd00672">
    <property type="entry name" value="CysRS_core"/>
    <property type="match status" value="1"/>
</dbReference>
<dbReference type="InterPro" id="IPR009080">
    <property type="entry name" value="tRNAsynth_Ia_anticodon-bd"/>
</dbReference>